<dbReference type="InterPro" id="IPR057135">
    <property type="entry name" value="At4g27190-like_LRR"/>
</dbReference>
<dbReference type="FunFam" id="3.40.50.300:FF:001091">
    <property type="entry name" value="Probable disease resistance protein At1g61300"/>
    <property type="match status" value="1"/>
</dbReference>
<comment type="similarity">
    <text evidence="1">Belongs to the disease resistance NB-LRR family.</text>
</comment>
<dbReference type="GO" id="GO:0005524">
    <property type="term" value="F:ATP binding"/>
    <property type="evidence" value="ECO:0007669"/>
    <property type="project" value="UniProtKB-KW"/>
</dbReference>
<dbReference type="EMBL" id="SMOL01000458">
    <property type="protein sequence ID" value="KAB2612924.1"/>
    <property type="molecule type" value="Genomic_DNA"/>
</dbReference>
<dbReference type="Pfam" id="PF23247">
    <property type="entry name" value="LRR_RPS2"/>
    <property type="match status" value="1"/>
</dbReference>
<dbReference type="GO" id="GO:0043531">
    <property type="term" value="F:ADP binding"/>
    <property type="evidence" value="ECO:0007669"/>
    <property type="project" value="InterPro"/>
</dbReference>
<dbReference type="Pfam" id="PF23559">
    <property type="entry name" value="WHD_DRP"/>
    <property type="match status" value="1"/>
</dbReference>
<keyword evidence="6" id="KW-0067">ATP-binding</keyword>
<feature type="domain" description="Disease resistance protein winged helix" evidence="9">
    <location>
        <begin position="363"/>
        <end position="428"/>
    </location>
</feature>
<sequence>MGNIFSISISCDGILSRCWDSTVGQVASPCMFKSHLCDLQTALEELTDLKNDLKTRVDNAQQQQHLKRLDQVQRWITRVEAMEAQANNLVNGKDIRSQKVEKVRDSGAMVYERSIETTVGMESTFGKVWGCIEDEQVGIIGLYEMGGVGKTTLLTKINNNFLHTPNDFDLVIWIEVSKDLKLENIQDSIREKIGSCDGSWKDKDHLRKAEDIFAVLKSKRFVLLLDDIWERVDVAKIGVPIPDRQNKSKLVFTTRSEEVCSRMGAHKKIKVECLAWDRAWTLFQEKVGEETLYIHPDIPTLAEMVAKECDGLPLALITVGRAMASKKTLQEWNHAIQVLKRSASEFSGMGDEKARSCFLYCALFPEDFLIHKRRLIYCWVGEGILDEYDDMTGAQNQGYDIIGTLVNACLLEGREDYVKMHDVLRDMALWLACECGKAKDNFVVRTGAHLVKAPDFEKWKGVKRMSLMANQIENLVERSICPSLSTLFLTDNRLKIIGEGFFQHMPSLRVLDLSENKGITHLPSGISRLKSLQYLNLSQTGIRGLPVELKALDYFENDCGSSDDILFGGEEALVEELVFLKHLDVMTMTMRCVSAFEGFCTSLNLLASLANMKHLDILNICDCESLEDLKTDLLWNGGDVQVPNNPCNSIITIKSFFHSLQRVSVFECPKLKDLTWLIFAPNLVTIDIHDCPEMEQIINSRQLSKIKEVVDGFNSFTKLNNLILLNLSKLKKIYANALPSLYLKTIVVRNIVIEGEEEWWNGLEWEDEATRNDLISSHANALEFMKKHMLSHISPKKISYSMIDTGNHTTTQASGCKGRQNLTGF</sequence>
<dbReference type="PANTHER" id="PTHR33463">
    <property type="entry name" value="NB-ARC DOMAIN-CONTAINING PROTEIN-RELATED"/>
    <property type="match status" value="1"/>
</dbReference>
<keyword evidence="4" id="KW-0547">Nucleotide-binding</keyword>
<dbReference type="InterPro" id="IPR032675">
    <property type="entry name" value="LRR_dom_sf"/>
</dbReference>
<dbReference type="PROSITE" id="PS51450">
    <property type="entry name" value="LRR"/>
    <property type="match status" value="1"/>
</dbReference>
<reference evidence="10 11" key="3">
    <citation type="submission" date="2019-11" db="EMBL/GenBank/DDBJ databases">
        <title>A de novo genome assembly of a pear dwarfing rootstock.</title>
        <authorList>
            <person name="Wang F."/>
            <person name="Wang J."/>
            <person name="Li S."/>
            <person name="Zhang Y."/>
            <person name="Fang M."/>
            <person name="Ma L."/>
            <person name="Zhao Y."/>
            <person name="Jiang S."/>
        </authorList>
    </citation>
    <scope>NUCLEOTIDE SEQUENCE [LARGE SCALE GENOMIC DNA]</scope>
    <source>
        <strain evidence="10">S2</strain>
        <tissue evidence="10">Leaf</tissue>
    </source>
</reference>
<dbReference type="InterPro" id="IPR027417">
    <property type="entry name" value="P-loop_NTPase"/>
</dbReference>
<evidence type="ECO:0000313" key="10">
    <source>
        <dbReference type="EMBL" id="KAB2612924.1"/>
    </source>
</evidence>
<dbReference type="PANTHER" id="PTHR33463:SF220">
    <property type="entry name" value="NB-ARC DOMAIN-CONTAINING PROTEIN"/>
    <property type="match status" value="1"/>
</dbReference>
<dbReference type="InterPro" id="IPR036388">
    <property type="entry name" value="WH-like_DNA-bd_sf"/>
</dbReference>
<gene>
    <name evidence="10" type="ORF">D8674_035240</name>
</gene>
<dbReference type="Gene3D" id="3.40.50.300">
    <property type="entry name" value="P-loop containing nucleotide triphosphate hydrolases"/>
    <property type="match status" value="1"/>
</dbReference>
<accession>A0A5N5GQ92</accession>
<evidence type="ECO:0000256" key="4">
    <source>
        <dbReference type="ARBA" id="ARBA00022741"/>
    </source>
</evidence>
<evidence type="ECO:0000256" key="1">
    <source>
        <dbReference type="ARBA" id="ARBA00008894"/>
    </source>
</evidence>
<dbReference type="SMART" id="SM00369">
    <property type="entry name" value="LRR_TYP"/>
    <property type="match status" value="3"/>
</dbReference>
<dbReference type="Gene3D" id="1.10.10.10">
    <property type="entry name" value="Winged helix-like DNA-binding domain superfamily/Winged helix DNA-binding domain"/>
    <property type="match status" value="1"/>
</dbReference>
<feature type="domain" description="Disease resistance protein At4g27190-like leucine-rich repeats" evidence="8">
    <location>
        <begin position="654"/>
        <end position="737"/>
    </location>
</feature>
<reference evidence="10 11" key="1">
    <citation type="submission" date="2019-09" db="EMBL/GenBank/DDBJ databases">
        <authorList>
            <person name="Ou C."/>
        </authorList>
    </citation>
    <scope>NUCLEOTIDE SEQUENCE [LARGE SCALE GENOMIC DNA]</scope>
    <source>
        <strain evidence="10">S2</strain>
        <tissue evidence="10">Leaf</tissue>
    </source>
</reference>
<keyword evidence="11" id="KW-1185">Reference proteome</keyword>
<dbReference type="InterPro" id="IPR042197">
    <property type="entry name" value="Apaf_helical"/>
</dbReference>
<dbReference type="InterPro" id="IPR001611">
    <property type="entry name" value="Leu-rich_rpt"/>
</dbReference>
<evidence type="ECO:0000259" key="9">
    <source>
        <dbReference type="Pfam" id="PF23559"/>
    </source>
</evidence>
<dbReference type="FunFam" id="1.10.8.430:FF:000003">
    <property type="entry name" value="Probable disease resistance protein At5g66910"/>
    <property type="match status" value="1"/>
</dbReference>
<feature type="domain" description="NB-ARC" evidence="7">
    <location>
        <begin position="123"/>
        <end position="291"/>
    </location>
</feature>
<evidence type="ECO:0000256" key="6">
    <source>
        <dbReference type="ARBA" id="ARBA00022840"/>
    </source>
</evidence>
<keyword evidence="5" id="KW-0611">Plant defense</keyword>
<protein>
    <submittedName>
        <fullName evidence="10">Disease resistance protein</fullName>
    </submittedName>
</protein>
<reference evidence="11" key="2">
    <citation type="submission" date="2019-10" db="EMBL/GenBank/DDBJ databases">
        <title>A de novo genome assembly of a pear dwarfing rootstock.</title>
        <authorList>
            <person name="Wang F."/>
            <person name="Wang J."/>
            <person name="Li S."/>
            <person name="Zhang Y."/>
            <person name="Fang M."/>
            <person name="Ma L."/>
            <person name="Zhao Y."/>
            <person name="Jiang S."/>
        </authorList>
    </citation>
    <scope>NUCLEOTIDE SEQUENCE [LARGE SCALE GENOMIC DNA]</scope>
</reference>
<evidence type="ECO:0000259" key="8">
    <source>
        <dbReference type="Pfam" id="PF23247"/>
    </source>
</evidence>
<evidence type="ECO:0000259" key="7">
    <source>
        <dbReference type="Pfam" id="PF00931"/>
    </source>
</evidence>
<dbReference type="FunFam" id="1.10.10.10:FF:000322">
    <property type="entry name" value="Probable disease resistance protein At1g63360"/>
    <property type="match status" value="1"/>
</dbReference>
<evidence type="ECO:0000313" key="11">
    <source>
        <dbReference type="Proteomes" id="UP000327157"/>
    </source>
</evidence>
<evidence type="ECO:0000256" key="5">
    <source>
        <dbReference type="ARBA" id="ARBA00022821"/>
    </source>
</evidence>
<dbReference type="SUPFAM" id="SSF52058">
    <property type="entry name" value="L domain-like"/>
    <property type="match status" value="1"/>
</dbReference>
<dbReference type="InterPro" id="IPR050905">
    <property type="entry name" value="Plant_NBS-LRR"/>
</dbReference>
<dbReference type="AlphaFoldDB" id="A0A5N5GQ92"/>
<name>A0A5N5GQ92_9ROSA</name>
<dbReference type="Gene3D" id="1.10.8.430">
    <property type="entry name" value="Helical domain of apoptotic protease-activating factors"/>
    <property type="match status" value="1"/>
</dbReference>
<dbReference type="InterPro" id="IPR002182">
    <property type="entry name" value="NB-ARC"/>
</dbReference>
<dbReference type="OrthoDB" id="664960at2759"/>
<dbReference type="SUPFAM" id="SSF52540">
    <property type="entry name" value="P-loop containing nucleoside triphosphate hydrolases"/>
    <property type="match status" value="1"/>
</dbReference>
<dbReference type="InterPro" id="IPR003591">
    <property type="entry name" value="Leu-rich_rpt_typical-subtyp"/>
</dbReference>
<evidence type="ECO:0000256" key="3">
    <source>
        <dbReference type="ARBA" id="ARBA00022737"/>
    </source>
</evidence>
<evidence type="ECO:0000256" key="2">
    <source>
        <dbReference type="ARBA" id="ARBA00022614"/>
    </source>
</evidence>
<dbReference type="PRINTS" id="PR00364">
    <property type="entry name" value="DISEASERSIST"/>
</dbReference>
<keyword evidence="3" id="KW-0677">Repeat</keyword>
<comment type="caution">
    <text evidence="10">The sequence shown here is derived from an EMBL/GenBank/DDBJ whole genome shotgun (WGS) entry which is preliminary data.</text>
</comment>
<keyword evidence="2" id="KW-0433">Leucine-rich repeat</keyword>
<dbReference type="Pfam" id="PF00931">
    <property type="entry name" value="NB-ARC"/>
    <property type="match status" value="1"/>
</dbReference>
<dbReference type="Pfam" id="PF13855">
    <property type="entry name" value="LRR_8"/>
    <property type="match status" value="1"/>
</dbReference>
<organism evidence="10 11">
    <name type="scientific">Pyrus ussuriensis x Pyrus communis</name>
    <dbReference type="NCBI Taxonomy" id="2448454"/>
    <lineage>
        <taxon>Eukaryota</taxon>
        <taxon>Viridiplantae</taxon>
        <taxon>Streptophyta</taxon>
        <taxon>Embryophyta</taxon>
        <taxon>Tracheophyta</taxon>
        <taxon>Spermatophyta</taxon>
        <taxon>Magnoliopsida</taxon>
        <taxon>eudicotyledons</taxon>
        <taxon>Gunneridae</taxon>
        <taxon>Pentapetalae</taxon>
        <taxon>rosids</taxon>
        <taxon>fabids</taxon>
        <taxon>Rosales</taxon>
        <taxon>Rosaceae</taxon>
        <taxon>Amygdaloideae</taxon>
        <taxon>Maleae</taxon>
        <taxon>Pyrus</taxon>
    </lineage>
</organism>
<dbReference type="Gene3D" id="3.80.10.10">
    <property type="entry name" value="Ribonuclease Inhibitor"/>
    <property type="match status" value="1"/>
</dbReference>
<dbReference type="InterPro" id="IPR058922">
    <property type="entry name" value="WHD_DRP"/>
</dbReference>
<proteinExistence type="inferred from homology"/>
<dbReference type="GO" id="GO:0006952">
    <property type="term" value="P:defense response"/>
    <property type="evidence" value="ECO:0007669"/>
    <property type="project" value="UniProtKB-KW"/>
</dbReference>
<dbReference type="Proteomes" id="UP000327157">
    <property type="component" value="Chromosome 9"/>
</dbReference>